<accession>A0A918ACH3</accession>
<proteinExistence type="predicted"/>
<reference evidence="1" key="1">
    <citation type="journal article" date="2014" name="Int. J. Syst. Evol. Microbiol.">
        <title>Complete genome sequence of Corynebacterium casei LMG S-19264T (=DSM 44701T), isolated from a smear-ripened cheese.</title>
        <authorList>
            <consortium name="US DOE Joint Genome Institute (JGI-PGF)"/>
            <person name="Walter F."/>
            <person name="Albersmeier A."/>
            <person name="Kalinowski J."/>
            <person name="Ruckert C."/>
        </authorList>
    </citation>
    <scope>NUCLEOTIDE SEQUENCE</scope>
    <source>
        <strain evidence="1">CGMCC 4.7430</strain>
    </source>
</reference>
<dbReference type="AlphaFoldDB" id="A0A918ACH3"/>
<evidence type="ECO:0000313" key="2">
    <source>
        <dbReference type="Proteomes" id="UP000660745"/>
    </source>
</evidence>
<protein>
    <submittedName>
        <fullName evidence="1">Uncharacterized protein</fullName>
    </submittedName>
</protein>
<organism evidence="1 2">
    <name type="scientific">Nonomuraea glycinis</name>
    <dbReference type="NCBI Taxonomy" id="2047744"/>
    <lineage>
        <taxon>Bacteria</taxon>
        <taxon>Bacillati</taxon>
        <taxon>Actinomycetota</taxon>
        <taxon>Actinomycetes</taxon>
        <taxon>Streptosporangiales</taxon>
        <taxon>Streptosporangiaceae</taxon>
        <taxon>Nonomuraea</taxon>
    </lineage>
</organism>
<sequence length="73" mass="8648">MEHLRRDPDVQRERPVEYENHHLMRSLHYPTPIRSTRADCVIILAHMRITAIRAHLPRDGAQRGWDDVAQVSR</sequence>
<name>A0A918ACH3_9ACTN</name>
<dbReference type="Proteomes" id="UP000660745">
    <property type="component" value="Unassembled WGS sequence"/>
</dbReference>
<keyword evidence="2" id="KW-1185">Reference proteome</keyword>
<dbReference type="EMBL" id="BMNK01000016">
    <property type="protein sequence ID" value="GGP14349.1"/>
    <property type="molecule type" value="Genomic_DNA"/>
</dbReference>
<gene>
    <name evidence="1" type="ORF">GCM10012278_69790</name>
</gene>
<evidence type="ECO:0000313" key="1">
    <source>
        <dbReference type="EMBL" id="GGP14349.1"/>
    </source>
</evidence>
<reference evidence="1" key="2">
    <citation type="submission" date="2020-09" db="EMBL/GenBank/DDBJ databases">
        <authorList>
            <person name="Sun Q."/>
            <person name="Zhou Y."/>
        </authorList>
    </citation>
    <scope>NUCLEOTIDE SEQUENCE</scope>
    <source>
        <strain evidence="1">CGMCC 4.7430</strain>
    </source>
</reference>
<comment type="caution">
    <text evidence="1">The sequence shown here is derived from an EMBL/GenBank/DDBJ whole genome shotgun (WGS) entry which is preliminary data.</text>
</comment>